<dbReference type="RefSeq" id="WP_184426942.1">
    <property type="nucleotide sequence ID" value="NZ_AP027362.1"/>
</dbReference>
<dbReference type="EMBL" id="JACHHU010000058">
    <property type="protein sequence ID" value="MBB6545190.1"/>
    <property type="molecule type" value="Genomic_DNA"/>
</dbReference>
<protein>
    <recommendedName>
        <fullName evidence="4">DUF4389 domain-containing protein</fullName>
    </recommendedName>
</protein>
<keyword evidence="3" id="KW-1185">Reference proteome</keyword>
<keyword evidence="1" id="KW-0812">Transmembrane</keyword>
<feature type="transmembrane region" description="Helical" evidence="1">
    <location>
        <begin position="30"/>
        <end position="59"/>
    </location>
</feature>
<dbReference type="AlphaFoldDB" id="A0A7X0TVK6"/>
<sequence length="113" mass="13410">MRQDLEDELFGQEKTTEKSWKQFGIWKRGLVMLFFAFISGFVRFFISLIAIFQFITLLFTNKPNRPLLKLGQSLNTYTYQINQFLTINTEQYPFPFTDWPDSAISRMPPSEHV</sequence>
<dbReference type="InterPro" id="IPR025498">
    <property type="entry name" value="DUF4389"/>
</dbReference>
<accession>A0A7X0TVK6</accession>
<name>A0A7X0TVK6_9GAMM</name>
<dbReference type="Pfam" id="PF14333">
    <property type="entry name" value="DUF4389"/>
    <property type="match status" value="1"/>
</dbReference>
<keyword evidence="1" id="KW-0472">Membrane</keyword>
<dbReference type="Proteomes" id="UP000537141">
    <property type="component" value="Unassembled WGS sequence"/>
</dbReference>
<evidence type="ECO:0000256" key="1">
    <source>
        <dbReference type="SAM" id="Phobius"/>
    </source>
</evidence>
<evidence type="ECO:0000313" key="2">
    <source>
        <dbReference type="EMBL" id="MBB6545190.1"/>
    </source>
</evidence>
<keyword evidence="1" id="KW-1133">Transmembrane helix</keyword>
<organism evidence="2 3">
    <name type="scientific">Thalassotalea piscium</name>
    <dbReference type="NCBI Taxonomy" id="1230533"/>
    <lineage>
        <taxon>Bacteria</taxon>
        <taxon>Pseudomonadati</taxon>
        <taxon>Pseudomonadota</taxon>
        <taxon>Gammaproteobacteria</taxon>
        <taxon>Alteromonadales</taxon>
        <taxon>Colwelliaceae</taxon>
        <taxon>Thalassotalea</taxon>
    </lineage>
</organism>
<gene>
    <name evidence="2" type="ORF">HNQ55_003733</name>
</gene>
<evidence type="ECO:0000313" key="3">
    <source>
        <dbReference type="Proteomes" id="UP000537141"/>
    </source>
</evidence>
<evidence type="ECO:0008006" key="4">
    <source>
        <dbReference type="Google" id="ProtNLM"/>
    </source>
</evidence>
<comment type="caution">
    <text evidence="2">The sequence shown here is derived from an EMBL/GenBank/DDBJ whole genome shotgun (WGS) entry which is preliminary data.</text>
</comment>
<proteinExistence type="predicted"/>
<reference evidence="2 3" key="1">
    <citation type="submission" date="2020-08" db="EMBL/GenBank/DDBJ databases">
        <title>Genomic Encyclopedia of Type Strains, Phase IV (KMG-IV): sequencing the most valuable type-strain genomes for metagenomic binning, comparative biology and taxonomic classification.</title>
        <authorList>
            <person name="Goeker M."/>
        </authorList>
    </citation>
    <scope>NUCLEOTIDE SEQUENCE [LARGE SCALE GENOMIC DNA]</scope>
    <source>
        <strain evidence="2 3">DSM 26287</strain>
    </source>
</reference>